<dbReference type="Pfam" id="PF01547">
    <property type="entry name" value="SBP_bac_1"/>
    <property type="match status" value="1"/>
</dbReference>
<reference evidence="2" key="1">
    <citation type="journal article" date="2014" name="Int. J. Syst. Evol. Microbiol.">
        <title>Complete genome sequence of Corynebacterium casei LMG S-19264T (=DSM 44701T), isolated from a smear-ripened cheese.</title>
        <authorList>
            <consortium name="US DOE Joint Genome Institute (JGI-PGF)"/>
            <person name="Walter F."/>
            <person name="Albersmeier A."/>
            <person name="Kalinowski J."/>
            <person name="Ruckert C."/>
        </authorList>
    </citation>
    <scope>NUCLEOTIDE SEQUENCE</scope>
    <source>
        <strain evidence="2">CGMCC 1.15178</strain>
    </source>
</reference>
<dbReference type="PANTHER" id="PTHR43649:SF12">
    <property type="entry name" value="DIACETYLCHITOBIOSE BINDING PROTEIN DASA"/>
    <property type="match status" value="1"/>
</dbReference>
<dbReference type="Proteomes" id="UP000612456">
    <property type="component" value="Unassembled WGS sequence"/>
</dbReference>
<dbReference type="AlphaFoldDB" id="A0A916YWF5"/>
<evidence type="ECO:0008006" key="4">
    <source>
        <dbReference type="Google" id="ProtNLM"/>
    </source>
</evidence>
<feature type="region of interest" description="Disordered" evidence="1">
    <location>
        <begin position="29"/>
        <end position="62"/>
    </location>
</feature>
<dbReference type="InterPro" id="IPR050490">
    <property type="entry name" value="Bact_solute-bd_prot1"/>
</dbReference>
<dbReference type="SUPFAM" id="SSF53850">
    <property type="entry name" value="Periplasmic binding protein-like II"/>
    <property type="match status" value="1"/>
</dbReference>
<evidence type="ECO:0000313" key="2">
    <source>
        <dbReference type="EMBL" id="GGD64522.1"/>
    </source>
</evidence>
<proteinExistence type="predicted"/>
<protein>
    <recommendedName>
        <fullName evidence="4">ABC transporter substrate-binding protein</fullName>
    </recommendedName>
</protein>
<dbReference type="InterPro" id="IPR006059">
    <property type="entry name" value="SBP"/>
</dbReference>
<accession>A0A916YWF5</accession>
<organism evidence="2 3">
    <name type="scientific">Paenibacillus nasutitermitis</name>
    <dbReference type="NCBI Taxonomy" id="1652958"/>
    <lineage>
        <taxon>Bacteria</taxon>
        <taxon>Bacillati</taxon>
        <taxon>Bacillota</taxon>
        <taxon>Bacilli</taxon>
        <taxon>Bacillales</taxon>
        <taxon>Paenibacillaceae</taxon>
        <taxon>Paenibacillus</taxon>
    </lineage>
</organism>
<feature type="compositionally biased region" description="Low complexity" evidence="1">
    <location>
        <begin position="44"/>
        <end position="54"/>
    </location>
</feature>
<dbReference type="EMBL" id="BMHP01000002">
    <property type="protein sequence ID" value="GGD64522.1"/>
    <property type="molecule type" value="Genomic_DNA"/>
</dbReference>
<dbReference type="PROSITE" id="PS51257">
    <property type="entry name" value="PROKAR_LIPOPROTEIN"/>
    <property type="match status" value="1"/>
</dbReference>
<comment type="caution">
    <text evidence="2">The sequence shown here is derived from an EMBL/GenBank/DDBJ whole genome shotgun (WGS) entry which is preliminary data.</text>
</comment>
<evidence type="ECO:0000256" key="1">
    <source>
        <dbReference type="SAM" id="MobiDB-lite"/>
    </source>
</evidence>
<gene>
    <name evidence="2" type="ORF">GCM10010911_22870</name>
</gene>
<sequence length="559" mass="62270">MPKGISKKSSIYLLCVVLILTLLAGAGCSGNKEKEPETVPKQNSTTPDSSTEPPSEAPESDLSGTIRISLSGKSNSVWKVVGDAYSKLHPNVKVVVDNKPGEGYKEWLTAQFAAGSPDVDMVVNNEVEDLKQAGKFVDYYPYLEKISPYTGEKWKDGFDLAGMNINLDAVSAEDHLFDLSYESIQVVWAYNKDIFAKAGITETPKTFDQLLVDMQKVTDAGYTGLALAGGSNSFWTGRVGWLMGIYADQYMRDSAEIMRSQEQDYTYLPQVDDNWKFDPTDPYNDSANKVTKNDLRTLKAIKDKVGPYKVEGNPQWKASIEHIKELMKFTPKGFFGLEDAQAYSLFLTGKAAAILAFPDLYWQLPKDLKDETKTGVKEGVKPFEFGFFNMPSIEGPGVMAPARTVQIPIGYYGFTQKDAKQTELDMDFMMYVTSPEGYNVYLKATEESTDASLAGPPMIKNVVLPDAMKEVFASFQPIGHFQNGPTAAGVLPRGLWDYQPSVQDWIVLIQKYLNGQMTADAYLTALQANIDKNFEAMLKTRKLELSDLEHPERRPPERK</sequence>
<name>A0A916YWF5_9BACL</name>
<evidence type="ECO:0000313" key="3">
    <source>
        <dbReference type="Proteomes" id="UP000612456"/>
    </source>
</evidence>
<keyword evidence="3" id="KW-1185">Reference proteome</keyword>
<reference evidence="2" key="2">
    <citation type="submission" date="2020-09" db="EMBL/GenBank/DDBJ databases">
        <authorList>
            <person name="Sun Q."/>
            <person name="Zhou Y."/>
        </authorList>
    </citation>
    <scope>NUCLEOTIDE SEQUENCE</scope>
    <source>
        <strain evidence="2">CGMCC 1.15178</strain>
    </source>
</reference>
<dbReference type="PANTHER" id="PTHR43649">
    <property type="entry name" value="ARABINOSE-BINDING PROTEIN-RELATED"/>
    <property type="match status" value="1"/>
</dbReference>
<dbReference type="RefSeq" id="WP_229750237.1">
    <property type="nucleotide sequence ID" value="NZ_BMHP01000002.1"/>
</dbReference>
<dbReference type="Gene3D" id="3.40.190.10">
    <property type="entry name" value="Periplasmic binding protein-like II"/>
    <property type="match status" value="1"/>
</dbReference>